<dbReference type="AlphaFoldDB" id="A8S8J7"/>
<comment type="caution">
    <text evidence="2">The sequence shown here is derived from an EMBL/GenBank/DDBJ whole genome shotgun (WGS) entry which is preliminary data.</text>
</comment>
<feature type="region of interest" description="Disordered" evidence="1">
    <location>
        <begin position="1"/>
        <end position="20"/>
    </location>
</feature>
<proteinExistence type="predicted"/>
<evidence type="ECO:0000256" key="1">
    <source>
        <dbReference type="SAM" id="MobiDB-lite"/>
    </source>
</evidence>
<reference evidence="2 3" key="2">
    <citation type="submission" date="2007-09" db="EMBL/GenBank/DDBJ databases">
        <authorList>
            <person name="Fulton L."/>
            <person name="Clifton S."/>
            <person name="Fulton B."/>
            <person name="Xu J."/>
            <person name="Minx P."/>
            <person name="Pepin K.H."/>
            <person name="Johnson M."/>
            <person name="Thiruvilangam P."/>
            <person name="Bhonagiri V."/>
            <person name="Nash W.E."/>
            <person name="Mardis E.R."/>
            <person name="Wilson R.K."/>
        </authorList>
    </citation>
    <scope>NUCLEOTIDE SEQUENCE [LARGE SCALE GENOMIC DNA]</scope>
    <source>
        <strain evidence="2 3">M21/2</strain>
    </source>
</reference>
<dbReference type="HOGENOM" id="CLU_2879217_0_0_9"/>
<sequence length="63" mass="7252">MVLTAQIGKNSADSYAPNEDANAQKSHQILPYFIQNIASGIRTIKHIRYNVNFLYISQLNDWR</sequence>
<organism evidence="2 3">
    <name type="scientific">Faecalibacterium prausnitzii M21/2</name>
    <dbReference type="NCBI Taxonomy" id="411485"/>
    <lineage>
        <taxon>Bacteria</taxon>
        <taxon>Bacillati</taxon>
        <taxon>Bacillota</taxon>
        <taxon>Clostridia</taxon>
        <taxon>Eubacteriales</taxon>
        <taxon>Oscillospiraceae</taxon>
        <taxon>Faecalibacterium</taxon>
    </lineage>
</organism>
<dbReference type="Proteomes" id="UP000005945">
    <property type="component" value="Unassembled WGS sequence"/>
</dbReference>
<protein>
    <submittedName>
        <fullName evidence="2">Uncharacterized protein</fullName>
    </submittedName>
</protein>
<name>A8S8J7_9FIRM</name>
<evidence type="ECO:0000313" key="2">
    <source>
        <dbReference type="EMBL" id="EDP22329.1"/>
    </source>
</evidence>
<reference evidence="2 3" key="1">
    <citation type="submission" date="2007-09" db="EMBL/GenBank/DDBJ databases">
        <title>Draft genome sequence of Faecalibacterium prausnitzii M21/2.</title>
        <authorList>
            <person name="Sudarsanam P."/>
            <person name="Ley R."/>
            <person name="Guruge J."/>
            <person name="Turnbaugh P.J."/>
            <person name="Mahowald M."/>
            <person name="Liep D."/>
            <person name="Gordon J."/>
        </authorList>
    </citation>
    <scope>NUCLEOTIDE SEQUENCE [LARGE SCALE GENOMIC DNA]</scope>
    <source>
        <strain evidence="2 3">M21/2</strain>
    </source>
</reference>
<evidence type="ECO:0000313" key="3">
    <source>
        <dbReference type="Proteomes" id="UP000005945"/>
    </source>
</evidence>
<dbReference type="EMBL" id="ABED02000020">
    <property type="protein sequence ID" value="EDP22329.1"/>
    <property type="molecule type" value="Genomic_DNA"/>
</dbReference>
<accession>A8S8J7</accession>
<gene>
    <name evidence="2" type="ORF">FAEPRAM212_00786</name>
</gene>